<dbReference type="PaxDb" id="589924-Ferp_1479"/>
<dbReference type="AlphaFoldDB" id="D3RYR7"/>
<proteinExistence type="predicted"/>
<evidence type="ECO:0000313" key="2">
    <source>
        <dbReference type="Proteomes" id="UP000002613"/>
    </source>
</evidence>
<accession>D3RYR7</accession>
<name>D3RYR7_FERPA</name>
<gene>
    <name evidence="1" type="ordered locus">Ferp_1479</name>
</gene>
<dbReference type="KEGG" id="fpl:Ferp_1479"/>
<organism evidence="1 2">
    <name type="scientific">Ferroglobus placidus (strain DSM 10642 / AEDII12DO)</name>
    <dbReference type="NCBI Taxonomy" id="589924"/>
    <lineage>
        <taxon>Archaea</taxon>
        <taxon>Methanobacteriati</taxon>
        <taxon>Methanobacteriota</taxon>
        <taxon>Archaeoglobi</taxon>
        <taxon>Archaeoglobales</taxon>
        <taxon>Archaeoglobaceae</taxon>
        <taxon>Ferroglobus</taxon>
    </lineage>
</organism>
<dbReference type="Proteomes" id="UP000002613">
    <property type="component" value="Chromosome"/>
</dbReference>
<evidence type="ECO:0000313" key="1">
    <source>
        <dbReference type="EMBL" id="ADC65630.1"/>
    </source>
</evidence>
<dbReference type="HOGENOM" id="CLU_3387401_0_0_2"/>
<sequence>MKCYHDLTIDCKWNLKCFECPIAKAFAEDYPH</sequence>
<keyword evidence="2" id="KW-1185">Reference proteome</keyword>
<dbReference type="EMBL" id="CP001899">
    <property type="protein sequence ID" value="ADC65630.1"/>
    <property type="molecule type" value="Genomic_DNA"/>
</dbReference>
<reference evidence="2" key="1">
    <citation type="submission" date="2010-02" db="EMBL/GenBank/DDBJ databases">
        <title>Complete sequence of Ferroglobus placidus DSM 10642.</title>
        <authorList>
            <consortium name="US DOE Joint Genome Institute"/>
            <person name="Lucas S."/>
            <person name="Copeland A."/>
            <person name="Lapidus A."/>
            <person name="Cheng J.-F."/>
            <person name="Bruce D."/>
            <person name="Goodwin L."/>
            <person name="Pitluck S."/>
            <person name="Saunders E."/>
            <person name="Brettin T."/>
            <person name="Detter J.C."/>
            <person name="Han C."/>
            <person name="Tapia R."/>
            <person name="Larimer F."/>
            <person name="Land M."/>
            <person name="Hauser L."/>
            <person name="Kyrpides N."/>
            <person name="Ivanova N."/>
            <person name="Holmes D."/>
            <person name="Lovley D."/>
            <person name="Kyrpides N."/>
            <person name="Anderson I.J."/>
            <person name="Woyke T."/>
        </authorList>
    </citation>
    <scope>NUCLEOTIDE SEQUENCE [LARGE SCALE GENOMIC DNA]</scope>
    <source>
        <strain evidence="2">DSM 10642 / AEDII12DO</strain>
    </source>
</reference>
<protein>
    <submittedName>
        <fullName evidence="1">Uncharacterized protein</fullName>
    </submittedName>
</protein>
<reference evidence="1 2" key="2">
    <citation type="journal article" date="2011" name="Stand. Genomic Sci.">
        <title>Complete genome sequence of Ferroglobus placidus AEDII12DO.</title>
        <authorList>
            <person name="Anderson I."/>
            <person name="Risso C."/>
            <person name="Holmes D."/>
            <person name="Lucas S."/>
            <person name="Copeland A."/>
            <person name="Lapidus A."/>
            <person name="Cheng J.F."/>
            <person name="Bruce D."/>
            <person name="Goodwin L."/>
            <person name="Pitluck S."/>
            <person name="Saunders E."/>
            <person name="Brettin T."/>
            <person name="Detter J.C."/>
            <person name="Han C."/>
            <person name="Tapia R."/>
            <person name="Larimer F."/>
            <person name="Land M."/>
            <person name="Hauser L."/>
            <person name="Woyke T."/>
            <person name="Lovley D."/>
            <person name="Kyrpides N."/>
            <person name="Ivanova N."/>
        </authorList>
    </citation>
    <scope>NUCLEOTIDE SEQUENCE [LARGE SCALE GENOMIC DNA]</scope>
    <source>
        <strain evidence="2">DSM 10642 / AEDII12DO</strain>
    </source>
</reference>